<dbReference type="Gene3D" id="3.40.50.620">
    <property type="entry name" value="HUPs"/>
    <property type="match status" value="1"/>
</dbReference>
<gene>
    <name evidence="2" type="ORF">PXH66_12225</name>
</gene>
<protein>
    <submittedName>
        <fullName evidence="2">YdcF family protein</fullName>
    </submittedName>
</protein>
<dbReference type="InterPro" id="IPR003848">
    <property type="entry name" value="DUF218"/>
</dbReference>
<dbReference type="KEGG" id="slom:PXH66_12225"/>
<dbReference type="PANTHER" id="PTHR30336">
    <property type="entry name" value="INNER MEMBRANE PROTEIN, PROBABLE PERMEASE"/>
    <property type="match status" value="1"/>
</dbReference>
<evidence type="ECO:0000313" key="3">
    <source>
        <dbReference type="Proteomes" id="UP001218638"/>
    </source>
</evidence>
<evidence type="ECO:0000259" key="1">
    <source>
        <dbReference type="Pfam" id="PF02698"/>
    </source>
</evidence>
<dbReference type="AlphaFoldDB" id="A0AAE9ZU39"/>
<dbReference type="GO" id="GO:0005886">
    <property type="term" value="C:plasma membrane"/>
    <property type="evidence" value="ECO:0007669"/>
    <property type="project" value="TreeGrafter"/>
</dbReference>
<dbReference type="RefSeq" id="WP_330931776.1">
    <property type="nucleotide sequence ID" value="NZ_CP119075.1"/>
</dbReference>
<dbReference type="EMBL" id="CP119075">
    <property type="protein sequence ID" value="WED63099.1"/>
    <property type="molecule type" value="Genomic_DNA"/>
</dbReference>
<dbReference type="Pfam" id="PF02698">
    <property type="entry name" value="DUF218"/>
    <property type="match status" value="1"/>
</dbReference>
<dbReference type="PANTHER" id="PTHR30336:SF20">
    <property type="entry name" value="DUF218 DOMAIN-CONTAINING PROTEIN"/>
    <property type="match status" value="1"/>
</dbReference>
<dbReference type="CDD" id="cd06259">
    <property type="entry name" value="YdcF-like"/>
    <property type="match status" value="1"/>
</dbReference>
<dbReference type="InterPro" id="IPR051599">
    <property type="entry name" value="Cell_Envelope_Assoc"/>
</dbReference>
<evidence type="ECO:0000313" key="2">
    <source>
        <dbReference type="EMBL" id="WED63099.1"/>
    </source>
</evidence>
<reference evidence="2" key="1">
    <citation type="submission" date="2023-03" db="EMBL/GenBank/DDBJ databases">
        <title>Lomoglobus Profundus gen. nov., sp. nov., a novel member of the phylum Verrucomicrobia, isolated from deep-marine sediment of South China Sea.</title>
        <authorList>
            <person name="Ahmad T."/>
            <person name="Ishaq S.E."/>
            <person name="Wang F."/>
        </authorList>
    </citation>
    <scope>NUCLEOTIDE SEQUENCE</scope>
    <source>
        <strain evidence="2">LMO-M01</strain>
    </source>
</reference>
<proteinExistence type="predicted"/>
<dbReference type="InterPro" id="IPR014729">
    <property type="entry name" value="Rossmann-like_a/b/a_fold"/>
</dbReference>
<keyword evidence="3" id="KW-1185">Reference proteome</keyword>
<feature type="domain" description="DUF218" evidence="1">
    <location>
        <begin position="26"/>
        <end position="158"/>
    </location>
</feature>
<accession>A0AAE9ZU39</accession>
<dbReference type="Proteomes" id="UP001218638">
    <property type="component" value="Chromosome"/>
</dbReference>
<sequence>MSLPAAEIVYRYLAPRSPLPGEPCDAIIGFGHFDLRIARHCGHLWQAGAAPRLIFTGGVGAGSADLGQPEATAFAATLRAEFPLIPTEALLIEPDSTNTGENVRFTLERARAAGWALDRVVLVATPFRQRRVMRTWQAQGPVGSIALASPPPSDFDQDIARFAEKQENLVAQLPGEIDRLISYANHGWITSETVPAEVLTAAHELRR</sequence>
<name>A0AAE9ZU39_9BACT</name>
<organism evidence="2 3">
    <name type="scientific">Synoicihabitans lomoniglobus</name>
    <dbReference type="NCBI Taxonomy" id="2909285"/>
    <lineage>
        <taxon>Bacteria</taxon>
        <taxon>Pseudomonadati</taxon>
        <taxon>Verrucomicrobiota</taxon>
        <taxon>Opitutia</taxon>
        <taxon>Opitutales</taxon>
        <taxon>Opitutaceae</taxon>
        <taxon>Synoicihabitans</taxon>
    </lineage>
</organism>